<gene>
    <name evidence="1" type="ORF">T02_4209</name>
</gene>
<keyword evidence="2" id="KW-1185">Reference proteome</keyword>
<dbReference type="Proteomes" id="UP000054721">
    <property type="component" value="Unassembled WGS sequence"/>
</dbReference>
<evidence type="ECO:0000313" key="2">
    <source>
        <dbReference type="Proteomes" id="UP000054721"/>
    </source>
</evidence>
<comment type="caution">
    <text evidence="1">The sequence shown here is derived from an EMBL/GenBank/DDBJ whole genome shotgun (WGS) entry which is preliminary data.</text>
</comment>
<proteinExistence type="predicted"/>
<evidence type="ECO:0000313" key="1">
    <source>
        <dbReference type="EMBL" id="KRZ52511.1"/>
    </source>
</evidence>
<sequence length="69" mass="8006">MNLLTTICLPSPILDFPISNFYLNKNFKFKHGSQEHNFHIFFSLIIDSVITLDAHALFLRHKPRPILVA</sequence>
<dbReference type="AlphaFoldDB" id="A0A0V1KYY6"/>
<name>A0A0V1KYY6_9BILA</name>
<dbReference type="EMBL" id="JYDW01000191">
    <property type="protein sequence ID" value="KRZ52511.1"/>
    <property type="molecule type" value="Genomic_DNA"/>
</dbReference>
<accession>A0A0V1KYY6</accession>
<protein>
    <submittedName>
        <fullName evidence="1">Uncharacterized protein</fullName>
    </submittedName>
</protein>
<organism evidence="1 2">
    <name type="scientific">Trichinella nativa</name>
    <dbReference type="NCBI Taxonomy" id="6335"/>
    <lineage>
        <taxon>Eukaryota</taxon>
        <taxon>Metazoa</taxon>
        <taxon>Ecdysozoa</taxon>
        <taxon>Nematoda</taxon>
        <taxon>Enoplea</taxon>
        <taxon>Dorylaimia</taxon>
        <taxon>Trichinellida</taxon>
        <taxon>Trichinellidae</taxon>
        <taxon>Trichinella</taxon>
    </lineage>
</organism>
<reference evidence="1 2" key="1">
    <citation type="submission" date="2015-05" db="EMBL/GenBank/DDBJ databases">
        <title>Evolution of Trichinella species and genotypes.</title>
        <authorList>
            <person name="Korhonen P.K."/>
            <person name="Edoardo P."/>
            <person name="Giuseppe L.R."/>
            <person name="Gasser R.B."/>
        </authorList>
    </citation>
    <scope>NUCLEOTIDE SEQUENCE [LARGE SCALE GENOMIC DNA]</scope>
    <source>
        <strain evidence="1">ISS10</strain>
    </source>
</reference>